<dbReference type="InterPro" id="IPR000182">
    <property type="entry name" value="GNAT_dom"/>
</dbReference>
<dbReference type="PANTHER" id="PTHR43792">
    <property type="entry name" value="GNAT FAMILY, PUTATIVE (AFU_ORTHOLOGUE AFUA_3G00765)-RELATED-RELATED"/>
    <property type="match status" value="1"/>
</dbReference>
<gene>
    <name evidence="2" type="ORF">SAMN02910315_00695</name>
</gene>
<feature type="domain" description="N-acetyltransferase" evidence="1">
    <location>
        <begin position="16"/>
        <end position="170"/>
    </location>
</feature>
<dbReference type="Proteomes" id="UP000323439">
    <property type="component" value="Unassembled WGS sequence"/>
</dbReference>
<evidence type="ECO:0000313" key="3">
    <source>
        <dbReference type="Proteomes" id="UP000323439"/>
    </source>
</evidence>
<proteinExistence type="predicted"/>
<dbReference type="Pfam" id="PF13302">
    <property type="entry name" value="Acetyltransf_3"/>
    <property type="match status" value="1"/>
</dbReference>
<evidence type="ECO:0000259" key="1">
    <source>
        <dbReference type="PROSITE" id="PS51186"/>
    </source>
</evidence>
<reference evidence="2 3" key="1">
    <citation type="submission" date="2016-10" db="EMBL/GenBank/DDBJ databases">
        <authorList>
            <person name="Varghese N."/>
            <person name="Submissions S."/>
        </authorList>
    </citation>
    <scope>NUCLEOTIDE SEQUENCE [LARGE SCALE GENOMIC DNA]</scope>
    <source>
        <strain evidence="2 3">DSM 16643</strain>
    </source>
</reference>
<dbReference type="CDD" id="cd04301">
    <property type="entry name" value="NAT_SF"/>
    <property type="match status" value="1"/>
</dbReference>
<keyword evidence="3" id="KW-1185">Reference proteome</keyword>
<dbReference type="Gene3D" id="3.40.630.30">
    <property type="match status" value="1"/>
</dbReference>
<dbReference type="GO" id="GO:0016747">
    <property type="term" value="F:acyltransferase activity, transferring groups other than amino-acyl groups"/>
    <property type="evidence" value="ECO:0007669"/>
    <property type="project" value="InterPro"/>
</dbReference>
<protein>
    <submittedName>
        <fullName evidence="2">Protein N-acetyltransferase, RimJ/RimL family</fullName>
    </submittedName>
</protein>
<dbReference type="PROSITE" id="PS51186">
    <property type="entry name" value="GNAT"/>
    <property type="match status" value="1"/>
</dbReference>
<organism evidence="2 3">
    <name type="scientific">Methanobrevibacter millerae</name>
    <dbReference type="NCBI Taxonomy" id="230361"/>
    <lineage>
        <taxon>Archaea</taxon>
        <taxon>Methanobacteriati</taxon>
        <taxon>Methanobacteriota</taxon>
        <taxon>Methanomada group</taxon>
        <taxon>Methanobacteria</taxon>
        <taxon>Methanobacteriales</taxon>
        <taxon>Methanobacteriaceae</taxon>
        <taxon>Methanobrevibacter</taxon>
    </lineage>
</organism>
<dbReference type="EMBL" id="FMXB01000004">
    <property type="protein sequence ID" value="SDA46241.1"/>
    <property type="molecule type" value="Genomic_DNA"/>
</dbReference>
<dbReference type="AlphaFoldDB" id="A0A1G5VJZ2"/>
<evidence type="ECO:0000313" key="2">
    <source>
        <dbReference type="EMBL" id="SDA46241.1"/>
    </source>
</evidence>
<keyword evidence="2" id="KW-0808">Transferase</keyword>
<dbReference type="InterPro" id="IPR051531">
    <property type="entry name" value="N-acetyltransferase"/>
</dbReference>
<dbReference type="InterPro" id="IPR016181">
    <property type="entry name" value="Acyl_CoA_acyltransferase"/>
</dbReference>
<dbReference type="SUPFAM" id="SSF55729">
    <property type="entry name" value="Acyl-CoA N-acyltransferases (Nat)"/>
    <property type="match status" value="1"/>
</dbReference>
<name>A0A1G5VJZ2_9EURY</name>
<accession>A0A1G5VJZ2</accession>
<sequence>MVKNKVNVMILKSERLILRPWKESDAEALYELAKNPKIGPVAGWPPHKSVEESLNIINTVFSKRETYAIVKDSHPIGCVGLLFGDDANHEWGEGSAELGYWIGEEYWGKGYAFEASQALIKKAFSELNVKRIFASYRIENTQSKRVLEKLGFEYLREMKNTNYLNEEFRETAMILEY</sequence>